<gene>
    <name evidence="7" type="ORF">RS130_04780</name>
</gene>
<dbReference type="PANTHER" id="PTHR21392">
    <property type="entry name" value="TRNA-URIDINE AMINOCARBOXYPROPYLTRANSFERASE 2"/>
    <property type="match status" value="1"/>
</dbReference>
<dbReference type="Pfam" id="PF03942">
    <property type="entry name" value="DTW"/>
    <property type="match status" value="1"/>
</dbReference>
<evidence type="ECO:0000259" key="6">
    <source>
        <dbReference type="SMART" id="SM01144"/>
    </source>
</evidence>
<dbReference type="RefSeq" id="WP_316025019.1">
    <property type="nucleotide sequence ID" value="NZ_JAWDIO010000002.1"/>
</dbReference>
<sequence>MLKNTVRLLQLGLKNLQVIQGESAEDFSELAIEVTTAPSQFSLCYPNINSLAIESAFSTADKSAQFSQQHTIIFIDASWRKALKMWHLNPWLQQLTSWHFDNPPEGQYRIRQTKQKNGLSTLEAVTYVLTNTKQVDCSALLTLFLKMQQLRFAEVRNSNPE</sequence>
<evidence type="ECO:0000256" key="4">
    <source>
        <dbReference type="ARBA" id="ARBA00022694"/>
    </source>
</evidence>
<organism evidence="7 8">
    <name type="scientific">Paraglaciecola aquimarina</name>
    <dbReference type="NCBI Taxonomy" id="1235557"/>
    <lineage>
        <taxon>Bacteria</taxon>
        <taxon>Pseudomonadati</taxon>
        <taxon>Pseudomonadota</taxon>
        <taxon>Gammaproteobacteria</taxon>
        <taxon>Alteromonadales</taxon>
        <taxon>Alteromonadaceae</taxon>
        <taxon>Paraglaciecola</taxon>
    </lineage>
</organism>
<dbReference type="PANTHER" id="PTHR21392:SF0">
    <property type="entry name" value="TRNA-URIDINE AMINOCARBOXYPROPYLTRANSFERASE 2"/>
    <property type="match status" value="1"/>
</dbReference>
<protein>
    <recommendedName>
        <fullName evidence="1">tRNA-uridine aminocarboxypropyltransferase</fullName>
        <ecNumber evidence="1">2.5.1.25</ecNumber>
    </recommendedName>
</protein>
<keyword evidence="4" id="KW-0819">tRNA processing</keyword>
<dbReference type="SMART" id="SM01144">
    <property type="entry name" value="DTW"/>
    <property type="match status" value="1"/>
</dbReference>
<comment type="similarity">
    <text evidence="5">Belongs to the TDD superfamily. DTWD2 family.</text>
</comment>
<evidence type="ECO:0000256" key="3">
    <source>
        <dbReference type="ARBA" id="ARBA00022691"/>
    </source>
</evidence>
<keyword evidence="8" id="KW-1185">Reference proteome</keyword>
<keyword evidence="2 7" id="KW-0808">Transferase</keyword>
<dbReference type="EMBL" id="JAWDIO010000002">
    <property type="protein sequence ID" value="MDU0353337.1"/>
    <property type="molecule type" value="Genomic_DNA"/>
</dbReference>
<proteinExistence type="inferred from homology"/>
<evidence type="ECO:0000313" key="8">
    <source>
        <dbReference type="Proteomes" id="UP001247805"/>
    </source>
</evidence>
<evidence type="ECO:0000256" key="5">
    <source>
        <dbReference type="ARBA" id="ARBA00034489"/>
    </source>
</evidence>
<keyword evidence="3" id="KW-0949">S-adenosyl-L-methionine</keyword>
<dbReference type="EC" id="2.5.1.25" evidence="1"/>
<name>A0ABU3STP6_9ALTE</name>
<dbReference type="GO" id="GO:0016432">
    <property type="term" value="F:tRNA-uridine aminocarboxypropyltransferase activity"/>
    <property type="evidence" value="ECO:0007669"/>
    <property type="project" value="UniProtKB-EC"/>
</dbReference>
<accession>A0ABU3STP6</accession>
<reference evidence="7 8" key="1">
    <citation type="submission" date="2023-10" db="EMBL/GenBank/DDBJ databases">
        <title>Glaciecola aquimarina strain GGW-M5 nov., isolated from a coastal seawater.</title>
        <authorList>
            <person name="Bayburt H."/>
            <person name="Kim J.M."/>
            <person name="Choi B.J."/>
            <person name="Jeon C.O."/>
        </authorList>
    </citation>
    <scope>NUCLEOTIDE SEQUENCE [LARGE SCALE GENOMIC DNA]</scope>
    <source>
        <strain evidence="7 8">KCTC 32108</strain>
    </source>
</reference>
<dbReference type="Proteomes" id="UP001247805">
    <property type="component" value="Unassembled WGS sequence"/>
</dbReference>
<evidence type="ECO:0000256" key="1">
    <source>
        <dbReference type="ARBA" id="ARBA00012386"/>
    </source>
</evidence>
<dbReference type="InterPro" id="IPR039262">
    <property type="entry name" value="DTWD2/TAPT"/>
</dbReference>
<evidence type="ECO:0000256" key="2">
    <source>
        <dbReference type="ARBA" id="ARBA00022679"/>
    </source>
</evidence>
<dbReference type="InterPro" id="IPR005636">
    <property type="entry name" value="DTW"/>
</dbReference>
<comment type="caution">
    <text evidence="7">The sequence shown here is derived from an EMBL/GenBank/DDBJ whole genome shotgun (WGS) entry which is preliminary data.</text>
</comment>
<feature type="domain" description="DTW" evidence="6">
    <location>
        <begin position="1"/>
        <end position="156"/>
    </location>
</feature>
<evidence type="ECO:0000313" key="7">
    <source>
        <dbReference type="EMBL" id="MDU0353337.1"/>
    </source>
</evidence>